<keyword evidence="2" id="KW-0472">Membrane</keyword>
<organism evidence="3 4">
    <name type="scientific">Halosolutus amylolyticus</name>
    <dbReference type="NCBI Taxonomy" id="2932267"/>
    <lineage>
        <taxon>Archaea</taxon>
        <taxon>Methanobacteriati</taxon>
        <taxon>Methanobacteriota</taxon>
        <taxon>Stenosarchaea group</taxon>
        <taxon>Halobacteria</taxon>
        <taxon>Halobacteriales</taxon>
        <taxon>Natrialbaceae</taxon>
        <taxon>Halosolutus</taxon>
    </lineage>
</organism>
<feature type="compositionally biased region" description="Basic and acidic residues" evidence="1">
    <location>
        <begin position="84"/>
        <end position="109"/>
    </location>
</feature>
<dbReference type="EMBL" id="JBHSFA010000009">
    <property type="protein sequence ID" value="MFC4543680.1"/>
    <property type="molecule type" value="Genomic_DNA"/>
</dbReference>
<keyword evidence="2" id="KW-0812">Transmembrane</keyword>
<protein>
    <recommendedName>
        <fullName evidence="5">DUF3099 domain-containing protein</fullName>
    </recommendedName>
</protein>
<comment type="caution">
    <text evidence="3">The sequence shown here is derived from an EMBL/GenBank/DDBJ whole genome shotgun (WGS) entry which is preliminary data.</text>
</comment>
<keyword evidence="2" id="KW-1133">Transmembrane helix</keyword>
<feature type="transmembrane region" description="Helical" evidence="2">
    <location>
        <begin position="45"/>
        <end position="64"/>
    </location>
</feature>
<evidence type="ECO:0000313" key="3">
    <source>
        <dbReference type="EMBL" id="MFC4543680.1"/>
    </source>
</evidence>
<keyword evidence="4" id="KW-1185">Reference proteome</keyword>
<dbReference type="AlphaFoldDB" id="A0ABD5PTS4"/>
<name>A0ABD5PTS4_9EURY</name>
<evidence type="ECO:0000313" key="4">
    <source>
        <dbReference type="Proteomes" id="UP001595898"/>
    </source>
</evidence>
<evidence type="ECO:0000256" key="2">
    <source>
        <dbReference type="SAM" id="Phobius"/>
    </source>
</evidence>
<reference evidence="3 4" key="1">
    <citation type="journal article" date="2019" name="Int. J. Syst. Evol. Microbiol.">
        <title>The Global Catalogue of Microorganisms (GCM) 10K type strain sequencing project: providing services to taxonomists for standard genome sequencing and annotation.</title>
        <authorList>
            <consortium name="The Broad Institute Genomics Platform"/>
            <consortium name="The Broad Institute Genome Sequencing Center for Infectious Disease"/>
            <person name="Wu L."/>
            <person name="Ma J."/>
        </authorList>
    </citation>
    <scope>NUCLEOTIDE SEQUENCE [LARGE SCALE GENOMIC DNA]</scope>
    <source>
        <strain evidence="3 4">WLHS5</strain>
    </source>
</reference>
<feature type="transmembrane region" description="Helical" evidence="2">
    <location>
        <begin position="20"/>
        <end position="39"/>
    </location>
</feature>
<gene>
    <name evidence="3" type="ORF">ACFO5R_17270</name>
</gene>
<feature type="compositionally biased region" description="Acidic residues" evidence="1">
    <location>
        <begin position="128"/>
        <end position="163"/>
    </location>
</feature>
<dbReference type="Proteomes" id="UP001595898">
    <property type="component" value="Unassembled WGS sequence"/>
</dbReference>
<evidence type="ECO:0008006" key="5">
    <source>
        <dbReference type="Google" id="ProtNLM"/>
    </source>
</evidence>
<evidence type="ECO:0000256" key="1">
    <source>
        <dbReference type="SAM" id="MobiDB-lite"/>
    </source>
</evidence>
<sequence length="163" mass="17189">MASSTNGSRLRDFWSFYRRYTATAIHTAAAAALAIFGILVFVDPWFAALAIGSYVLPPVVLYVFEPSFVPATESTSPNESGPGEPERSAAEPERSATTRTHARGDDRRSTSGGTGDTDTDSDRIGGDTDTDSDRDDGDTDSDTDGGDTDSDSDDGDTDSDSDG</sequence>
<accession>A0ABD5PTS4</accession>
<proteinExistence type="predicted"/>
<feature type="region of interest" description="Disordered" evidence="1">
    <location>
        <begin position="70"/>
        <end position="163"/>
    </location>
</feature>
<dbReference type="RefSeq" id="WP_250138549.1">
    <property type="nucleotide sequence ID" value="NZ_JALIQP010000001.1"/>
</dbReference>